<dbReference type="GO" id="GO:0005506">
    <property type="term" value="F:iron ion binding"/>
    <property type="evidence" value="ECO:0007669"/>
    <property type="project" value="InterPro"/>
</dbReference>
<gene>
    <name evidence="1" type="ORF">CTI12_AA183190</name>
</gene>
<dbReference type="PANTHER" id="PTHR24299:SF59">
    <property type="entry name" value="CYTOCHROME P450 SUPERFAMILY PROTEIN"/>
    <property type="match status" value="1"/>
</dbReference>
<dbReference type="Proteomes" id="UP000245207">
    <property type="component" value="Unassembled WGS sequence"/>
</dbReference>
<dbReference type="AlphaFoldDB" id="A0A2U1P849"/>
<name>A0A2U1P849_ARTAN</name>
<comment type="caution">
    <text evidence="1">The sequence shown here is derived from an EMBL/GenBank/DDBJ whole genome shotgun (WGS) entry which is preliminary data.</text>
</comment>
<dbReference type="STRING" id="35608.A0A2U1P849"/>
<protein>
    <submittedName>
        <fullName evidence="1">Geraniol 10-hydroxylase-like protein</fullName>
    </submittedName>
</protein>
<evidence type="ECO:0000313" key="2">
    <source>
        <dbReference type="Proteomes" id="UP000245207"/>
    </source>
</evidence>
<organism evidence="1 2">
    <name type="scientific">Artemisia annua</name>
    <name type="common">Sweet wormwood</name>
    <dbReference type="NCBI Taxonomy" id="35608"/>
    <lineage>
        <taxon>Eukaryota</taxon>
        <taxon>Viridiplantae</taxon>
        <taxon>Streptophyta</taxon>
        <taxon>Embryophyta</taxon>
        <taxon>Tracheophyta</taxon>
        <taxon>Spermatophyta</taxon>
        <taxon>Magnoliopsida</taxon>
        <taxon>eudicotyledons</taxon>
        <taxon>Gunneridae</taxon>
        <taxon>Pentapetalae</taxon>
        <taxon>asterids</taxon>
        <taxon>campanulids</taxon>
        <taxon>Asterales</taxon>
        <taxon>Asteraceae</taxon>
        <taxon>Asteroideae</taxon>
        <taxon>Anthemideae</taxon>
        <taxon>Artemisiinae</taxon>
        <taxon>Artemisia</taxon>
    </lineage>
</organism>
<sequence>MAPTGKMAASKILTQNNSLANPRQWHKQTIAKPKGARTHSILPTCQDLIHSDQDSGKEFKEVVWNIMELAGKPNLVDFFPVLKMIDPQGIRRRMTENFGKVFEIFEGLIKERIEMRKCKNGVQGEHDEILEILLNDSQQKHEEINLSLIKSLCLFCHFN</sequence>
<dbReference type="GO" id="GO:0016705">
    <property type="term" value="F:oxidoreductase activity, acting on paired donors, with incorporation or reduction of molecular oxygen"/>
    <property type="evidence" value="ECO:0007669"/>
    <property type="project" value="InterPro"/>
</dbReference>
<dbReference type="SUPFAM" id="SSF48264">
    <property type="entry name" value="Cytochrome P450"/>
    <property type="match status" value="1"/>
</dbReference>
<accession>A0A2U1P849</accession>
<evidence type="ECO:0000313" key="1">
    <source>
        <dbReference type="EMBL" id="PWA81922.1"/>
    </source>
</evidence>
<dbReference type="OrthoDB" id="2789670at2759"/>
<proteinExistence type="predicted"/>
<dbReference type="GO" id="GO:0020037">
    <property type="term" value="F:heme binding"/>
    <property type="evidence" value="ECO:0007669"/>
    <property type="project" value="InterPro"/>
</dbReference>
<dbReference type="Gene3D" id="1.10.630.10">
    <property type="entry name" value="Cytochrome P450"/>
    <property type="match status" value="1"/>
</dbReference>
<dbReference type="GO" id="GO:0004497">
    <property type="term" value="F:monooxygenase activity"/>
    <property type="evidence" value="ECO:0007669"/>
    <property type="project" value="InterPro"/>
</dbReference>
<dbReference type="PANTHER" id="PTHR24299">
    <property type="entry name" value="CYTOCHROME P450 FAMILY 1"/>
    <property type="match status" value="1"/>
</dbReference>
<dbReference type="InterPro" id="IPR036396">
    <property type="entry name" value="Cyt_P450_sf"/>
</dbReference>
<reference evidence="1 2" key="1">
    <citation type="journal article" date="2018" name="Mol. Plant">
        <title>The genome of Artemisia annua provides insight into the evolution of Asteraceae family and artemisinin biosynthesis.</title>
        <authorList>
            <person name="Shen Q."/>
            <person name="Zhang L."/>
            <person name="Liao Z."/>
            <person name="Wang S."/>
            <person name="Yan T."/>
            <person name="Shi P."/>
            <person name="Liu M."/>
            <person name="Fu X."/>
            <person name="Pan Q."/>
            <person name="Wang Y."/>
            <person name="Lv Z."/>
            <person name="Lu X."/>
            <person name="Zhang F."/>
            <person name="Jiang W."/>
            <person name="Ma Y."/>
            <person name="Chen M."/>
            <person name="Hao X."/>
            <person name="Li L."/>
            <person name="Tang Y."/>
            <person name="Lv G."/>
            <person name="Zhou Y."/>
            <person name="Sun X."/>
            <person name="Brodelius P.E."/>
            <person name="Rose J.K.C."/>
            <person name="Tang K."/>
        </authorList>
    </citation>
    <scope>NUCLEOTIDE SEQUENCE [LARGE SCALE GENOMIC DNA]</scope>
    <source>
        <strain evidence="2">cv. Huhao1</strain>
        <tissue evidence="1">Leaf</tissue>
    </source>
</reference>
<dbReference type="EMBL" id="PKPP01001534">
    <property type="protein sequence ID" value="PWA81922.1"/>
    <property type="molecule type" value="Genomic_DNA"/>
</dbReference>
<keyword evidence="2" id="KW-1185">Reference proteome</keyword>